<feature type="site" description="Important for substrate specificity" evidence="4">
    <location>
        <position position="17"/>
    </location>
</feature>
<protein>
    <recommendedName>
        <fullName evidence="4">dTTP/UTP pyrophosphatase</fullName>
        <shortName evidence="4">dTTPase/UTPase</shortName>
        <ecNumber evidence="4">3.6.1.9</ecNumber>
    </recommendedName>
    <alternativeName>
        <fullName evidence="4">Nucleoside triphosphate pyrophosphatase</fullName>
    </alternativeName>
    <alternativeName>
        <fullName evidence="4">Nucleotide pyrophosphatase</fullName>
        <shortName evidence="4">Nucleotide PPase</shortName>
    </alternativeName>
</protein>
<comment type="caution">
    <text evidence="5">The sequence shown here is derived from an EMBL/GenBank/DDBJ whole genome shotgun (WGS) entry which is preliminary data.</text>
</comment>
<comment type="caution">
    <text evidence="4">Lacks conserved residue(s) required for the propagation of feature annotation.</text>
</comment>
<dbReference type="Proteomes" id="UP000256763">
    <property type="component" value="Unassembled WGS sequence"/>
</dbReference>
<reference evidence="6" key="1">
    <citation type="submission" date="2017-05" db="EMBL/GenBank/DDBJ databases">
        <authorList>
            <person name="Sharma S."/>
            <person name="Sidhu C."/>
            <person name="Pinnaka A.K."/>
        </authorList>
    </citation>
    <scope>NUCLEOTIDE SEQUENCE [LARGE SCALE GENOMIC DNA]</scope>
    <source>
        <strain evidence="6">AK93</strain>
    </source>
</reference>
<dbReference type="GO" id="GO:0009117">
    <property type="term" value="P:nucleotide metabolic process"/>
    <property type="evidence" value="ECO:0007669"/>
    <property type="project" value="UniProtKB-KW"/>
</dbReference>
<comment type="subcellular location">
    <subcellularLocation>
        <location evidence="4">Cytoplasm</location>
    </subcellularLocation>
</comment>
<evidence type="ECO:0000256" key="2">
    <source>
        <dbReference type="ARBA" id="ARBA00022801"/>
    </source>
</evidence>
<proteinExistence type="inferred from homology"/>
<comment type="catalytic activity">
    <reaction evidence="4">
        <text>dTTP + H2O = dTMP + diphosphate + H(+)</text>
        <dbReference type="Rhea" id="RHEA:28534"/>
        <dbReference type="ChEBI" id="CHEBI:15377"/>
        <dbReference type="ChEBI" id="CHEBI:15378"/>
        <dbReference type="ChEBI" id="CHEBI:33019"/>
        <dbReference type="ChEBI" id="CHEBI:37568"/>
        <dbReference type="ChEBI" id="CHEBI:63528"/>
        <dbReference type="EC" id="3.6.1.9"/>
    </reaction>
</comment>
<sequence length="202" mass="22653">MKPEYQPDIYLASNSPRRRELLDQIGVRYAWIDSGVEETLQEGESPEVFVLRLALDKARAGHKRLDDEGRRDLPVLGADTIVVLDEQVLGKPRTHQDGIAMLAQLSGSTHRVLTAVALVDGEREATRLSVSQVTFRQLSEQERERYWATGEPNDKAGAYAIQGFAAVFIEQLEGSYSGVMGLPLFETGQLLEEFGIDYQRCW</sequence>
<dbReference type="Gene3D" id="3.90.950.10">
    <property type="match status" value="1"/>
</dbReference>
<evidence type="ECO:0000313" key="5">
    <source>
        <dbReference type="EMBL" id="RFA37854.1"/>
    </source>
</evidence>
<dbReference type="PIRSF" id="PIRSF006305">
    <property type="entry name" value="Maf"/>
    <property type="match status" value="1"/>
</dbReference>
<dbReference type="PANTHER" id="PTHR43213">
    <property type="entry name" value="BIFUNCTIONAL DTTP/UTP PYROPHOSPHATASE/METHYLTRANSFERASE PROTEIN-RELATED"/>
    <property type="match status" value="1"/>
</dbReference>
<dbReference type="HAMAP" id="MF_00528">
    <property type="entry name" value="Maf"/>
    <property type="match status" value="1"/>
</dbReference>
<dbReference type="AlphaFoldDB" id="A0A3E0WXX0"/>
<keyword evidence="4" id="KW-0963">Cytoplasm</keyword>
<feature type="site" description="Important for substrate specificity" evidence="4">
    <location>
        <position position="80"/>
    </location>
</feature>
<accession>A0A3E0WXX0</accession>
<dbReference type="Pfam" id="PF02545">
    <property type="entry name" value="Maf"/>
    <property type="match status" value="1"/>
</dbReference>
<feature type="active site" description="Proton acceptor" evidence="4">
    <location>
        <position position="79"/>
    </location>
</feature>
<evidence type="ECO:0000256" key="3">
    <source>
        <dbReference type="ARBA" id="ARBA00023080"/>
    </source>
</evidence>
<evidence type="ECO:0000256" key="4">
    <source>
        <dbReference type="HAMAP-Rule" id="MF_00528"/>
    </source>
</evidence>
<feature type="site" description="Important for substrate specificity" evidence="4">
    <location>
        <position position="162"/>
    </location>
</feature>
<dbReference type="EC" id="3.6.1.9" evidence="4"/>
<comment type="catalytic activity">
    <reaction evidence="4">
        <text>UTP + H2O = UMP + diphosphate + H(+)</text>
        <dbReference type="Rhea" id="RHEA:29395"/>
        <dbReference type="ChEBI" id="CHEBI:15377"/>
        <dbReference type="ChEBI" id="CHEBI:15378"/>
        <dbReference type="ChEBI" id="CHEBI:33019"/>
        <dbReference type="ChEBI" id="CHEBI:46398"/>
        <dbReference type="ChEBI" id="CHEBI:57865"/>
        <dbReference type="EC" id="3.6.1.9"/>
    </reaction>
</comment>
<dbReference type="InterPro" id="IPR029001">
    <property type="entry name" value="ITPase-like_fam"/>
</dbReference>
<dbReference type="GO" id="GO:0036221">
    <property type="term" value="F:UTP diphosphatase activity"/>
    <property type="evidence" value="ECO:0007669"/>
    <property type="project" value="RHEA"/>
</dbReference>
<dbReference type="GO" id="GO:0005737">
    <property type="term" value="C:cytoplasm"/>
    <property type="evidence" value="ECO:0007669"/>
    <property type="project" value="UniProtKB-SubCell"/>
</dbReference>
<comment type="cofactor">
    <cofactor evidence="1 4">
        <name>a divalent metal cation</name>
        <dbReference type="ChEBI" id="CHEBI:60240"/>
    </cofactor>
</comment>
<evidence type="ECO:0000313" key="6">
    <source>
        <dbReference type="Proteomes" id="UP000256763"/>
    </source>
</evidence>
<dbReference type="GO" id="GO:0036218">
    <property type="term" value="F:dTTP diphosphatase activity"/>
    <property type="evidence" value="ECO:0007669"/>
    <property type="project" value="RHEA"/>
</dbReference>
<keyword evidence="6" id="KW-1185">Reference proteome</keyword>
<dbReference type="PANTHER" id="PTHR43213:SF5">
    <property type="entry name" value="BIFUNCTIONAL DTTP_UTP PYROPHOSPHATASE_METHYLTRANSFERASE PROTEIN-RELATED"/>
    <property type="match status" value="1"/>
</dbReference>
<comment type="function">
    <text evidence="4">Nucleoside triphosphate pyrophosphatase that hydrolyzes dTTP and UTP. May have a dual role in cell division arrest and in preventing the incorporation of modified nucleotides into cellular nucleic acids.</text>
</comment>
<dbReference type="EMBL" id="NFZW01000006">
    <property type="protein sequence ID" value="RFA37854.1"/>
    <property type="molecule type" value="Genomic_DNA"/>
</dbReference>
<gene>
    <name evidence="5" type="ORF">CAL65_07925</name>
</gene>
<dbReference type="CDD" id="cd00555">
    <property type="entry name" value="Maf"/>
    <property type="match status" value="1"/>
</dbReference>
<keyword evidence="3 4" id="KW-0546">Nucleotide metabolism</keyword>
<dbReference type="InterPro" id="IPR003697">
    <property type="entry name" value="Maf-like"/>
</dbReference>
<dbReference type="RefSeq" id="WP_116301562.1">
    <property type="nucleotide sequence ID" value="NZ_NFZV01000005.1"/>
</dbReference>
<comment type="similarity">
    <text evidence="4">Belongs to the Maf family. YhdE subfamily.</text>
</comment>
<evidence type="ECO:0000256" key="1">
    <source>
        <dbReference type="ARBA" id="ARBA00001968"/>
    </source>
</evidence>
<organism evidence="5 6">
    <name type="scientific">Alkalilimnicola ehrlichii</name>
    <dbReference type="NCBI Taxonomy" id="351052"/>
    <lineage>
        <taxon>Bacteria</taxon>
        <taxon>Pseudomonadati</taxon>
        <taxon>Pseudomonadota</taxon>
        <taxon>Gammaproteobacteria</taxon>
        <taxon>Chromatiales</taxon>
        <taxon>Ectothiorhodospiraceae</taxon>
        <taxon>Alkalilimnicola</taxon>
    </lineage>
</organism>
<name>A0A3E0WXX0_9GAMM</name>
<dbReference type="OrthoDB" id="9807767at2"/>
<keyword evidence="2 4" id="KW-0378">Hydrolase</keyword>
<dbReference type="NCBIfam" id="TIGR00172">
    <property type="entry name" value="maf"/>
    <property type="match status" value="1"/>
</dbReference>
<dbReference type="SUPFAM" id="SSF52972">
    <property type="entry name" value="ITPase-like"/>
    <property type="match status" value="1"/>
</dbReference>